<name>A0ABN0X5M8_9LACT</name>
<evidence type="ECO:0000313" key="2">
    <source>
        <dbReference type="Proteomes" id="UP001501166"/>
    </source>
</evidence>
<keyword evidence="2" id="KW-1185">Reference proteome</keyword>
<dbReference type="RefSeq" id="WP_343753857.1">
    <property type="nucleotide sequence ID" value="NZ_BAAACW010000038.1"/>
</dbReference>
<dbReference type="InterPro" id="IPR027417">
    <property type="entry name" value="P-loop_NTPase"/>
</dbReference>
<gene>
    <name evidence="1" type="ORF">GCM10008932_05990</name>
</gene>
<organism evidence="1 2">
    <name type="scientific">Alkalibacterium iburiense</name>
    <dbReference type="NCBI Taxonomy" id="290589"/>
    <lineage>
        <taxon>Bacteria</taxon>
        <taxon>Bacillati</taxon>
        <taxon>Bacillota</taxon>
        <taxon>Bacilli</taxon>
        <taxon>Lactobacillales</taxon>
        <taxon>Carnobacteriaceae</taxon>
        <taxon>Alkalibacterium</taxon>
    </lineage>
</organism>
<protein>
    <submittedName>
        <fullName evidence="1">Uncharacterized protein</fullName>
    </submittedName>
</protein>
<comment type="caution">
    <text evidence="1">The sequence shown here is derived from an EMBL/GenBank/DDBJ whole genome shotgun (WGS) entry which is preliminary data.</text>
</comment>
<proteinExistence type="predicted"/>
<reference evidence="1 2" key="1">
    <citation type="journal article" date="2019" name="Int. J. Syst. Evol. Microbiol.">
        <title>The Global Catalogue of Microorganisms (GCM) 10K type strain sequencing project: providing services to taxonomists for standard genome sequencing and annotation.</title>
        <authorList>
            <consortium name="The Broad Institute Genomics Platform"/>
            <consortium name="The Broad Institute Genome Sequencing Center for Infectious Disease"/>
            <person name="Wu L."/>
            <person name="Ma J."/>
        </authorList>
    </citation>
    <scope>NUCLEOTIDE SEQUENCE [LARGE SCALE GENOMIC DNA]</scope>
    <source>
        <strain evidence="1 2">JCM 12662</strain>
    </source>
</reference>
<accession>A0ABN0X5M8</accession>
<evidence type="ECO:0000313" key="1">
    <source>
        <dbReference type="EMBL" id="GAA0355793.1"/>
    </source>
</evidence>
<dbReference type="Proteomes" id="UP001501166">
    <property type="component" value="Unassembled WGS sequence"/>
</dbReference>
<dbReference type="EMBL" id="BAAACW010000038">
    <property type="protein sequence ID" value="GAA0355793.1"/>
    <property type="molecule type" value="Genomic_DNA"/>
</dbReference>
<dbReference type="Gene3D" id="3.40.50.300">
    <property type="entry name" value="P-loop containing nucleotide triphosphate hydrolases"/>
    <property type="match status" value="1"/>
</dbReference>
<sequence>MGIINGHNDLALFGSDVKSWSKYPEKELPEIKFHIDSFDKFYRLASEPHLFIKNLLYNSFSYEIKESSNQSKFKDLKSPIKIYNDINIIFGEKGSGKTKLIENYIVPALNKEGQNIYFYEAKKYEDIYKKLINDVSENITISAEIKDRIKLNFEKIINYQESNPSNFINMYIELHKEEQRNVSALRIKKREASFSPTESLIHGKEVIKEIDRIFDSINKVKNINENTNRDDS</sequence>